<evidence type="ECO:0000313" key="2">
    <source>
        <dbReference type="Proteomes" id="UP001169006"/>
    </source>
</evidence>
<accession>A0ABT8SYI1</accession>
<comment type="caution">
    <text evidence="1">The sequence shown here is derived from an EMBL/GenBank/DDBJ whole genome shotgun (WGS) entry which is preliminary data.</text>
</comment>
<sequence length="239" mass="26550">MSGAFLALWNDYPATLTDEYEAWHTYEHVPERLTTPGMLWARRYADFAQPDNRYFTLYALETLQVLDQPSYLDLVRRPTDWSLSMRRHFLNVLRIPASDFASGGCGLGGSLIAQVYAVGRKDAASRSKALAAALEQMASSGRILGYSIGLAEPNQRYEVFEQTDITDPNCLNVVVMVEGTTRAGLEMVYDAVSDAATTALKPQSCLRDGIFTLLVTYDAAKFSPNRELLTASPALRSRF</sequence>
<evidence type="ECO:0000313" key="1">
    <source>
        <dbReference type="EMBL" id="MDO1582697.1"/>
    </source>
</evidence>
<name>A0ABT8SYI1_9HYPH</name>
<organism evidence="1 2">
    <name type="scientific">Rhizobium oryzicola</name>
    <dbReference type="NCBI Taxonomy" id="1232668"/>
    <lineage>
        <taxon>Bacteria</taxon>
        <taxon>Pseudomonadati</taxon>
        <taxon>Pseudomonadota</taxon>
        <taxon>Alphaproteobacteria</taxon>
        <taxon>Hyphomicrobiales</taxon>
        <taxon>Rhizobiaceae</taxon>
        <taxon>Rhizobium/Agrobacterium group</taxon>
        <taxon>Rhizobium</taxon>
    </lineage>
</organism>
<protein>
    <submittedName>
        <fullName evidence="1">Uncharacterized protein</fullName>
    </submittedName>
</protein>
<dbReference type="RefSeq" id="WP_302076867.1">
    <property type="nucleotide sequence ID" value="NZ_JAUKWQ010000003.1"/>
</dbReference>
<gene>
    <name evidence="1" type="ORF">Q2T52_11460</name>
</gene>
<dbReference type="EMBL" id="JAUKWQ010000003">
    <property type="protein sequence ID" value="MDO1582697.1"/>
    <property type="molecule type" value="Genomic_DNA"/>
</dbReference>
<proteinExistence type="predicted"/>
<dbReference type="Proteomes" id="UP001169006">
    <property type="component" value="Unassembled WGS sequence"/>
</dbReference>
<reference evidence="1" key="2">
    <citation type="submission" date="2023-07" db="EMBL/GenBank/DDBJ databases">
        <authorList>
            <person name="Sun H."/>
        </authorList>
    </citation>
    <scope>NUCLEOTIDE SEQUENCE</scope>
    <source>
        <strain evidence="1">05753</strain>
    </source>
</reference>
<keyword evidence="2" id="KW-1185">Reference proteome</keyword>
<reference evidence="1" key="1">
    <citation type="journal article" date="2015" name="Int. J. Syst. Evol. Microbiol.">
        <title>Rhizobium oryzicola sp. nov., potential plant-growth-promoting endophytic bacteria isolated from rice roots.</title>
        <authorList>
            <person name="Zhang X.X."/>
            <person name="Gao J.S."/>
            <person name="Cao Y.H."/>
            <person name="Sheirdil R.A."/>
            <person name="Wang X.C."/>
            <person name="Zhang L."/>
        </authorList>
    </citation>
    <scope>NUCLEOTIDE SEQUENCE</scope>
    <source>
        <strain evidence="1">05753</strain>
    </source>
</reference>